<evidence type="ECO:0000313" key="1">
    <source>
        <dbReference type="EMBL" id="HIU53491.1"/>
    </source>
</evidence>
<dbReference type="Pfam" id="PF02620">
    <property type="entry name" value="YceD"/>
    <property type="match status" value="1"/>
</dbReference>
<reference evidence="1" key="1">
    <citation type="submission" date="2020-10" db="EMBL/GenBank/DDBJ databases">
        <authorList>
            <person name="Gilroy R."/>
        </authorList>
    </citation>
    <scope>NUCLEOTIDE SEQUENCE</scope>
    <source>
        <strain evidence="1">ChiW3-316</strain>
    </source>
</reference>
<name>A0A9D1M4H1_9PROT</name>
<proteinExistence type="predicted"/>
<gene>
    <name evidence="1" type="ORF">IAD20_05365</name>
</gene>
<comment type="caution">
    <text evidence="1">The sequence shown here is derived from an EMBL/GenBank/DDBJ whole genome shotgun (WGS) entry which is preliminary data.</text>
</comment>
<dbReference type="AlphaFoldDB" id="A0A9D1M4H1"/>
<sequence length="172" mass="20057">MQKNFSYPLIVEDIAAAEKKYRLTADAADLKELAEILQIPSVKSFSAEIYTKMNKKEHLLRVWGRVKAELELQSVVSLEYFCKSYEPEFELLYDTKATPKSRKEEEISFEDDLPDIVIDGQIDLGQIAIEQIALAMEDYPRKEGEVFSWKSEFDPQDDERRNPFKILEKLKK</sequence>
<dbReference type="EMBL" id="DVNC01000035">
    <property type="protein sequence ID" value="HIU53491.1"/>
    <property type="molecule type" value="Genomic_DNA"/>
</dbReference>
<accession>A0A9D1M4H1</accession>
<protein>
    <submittedName>
        <fullName evidence="1">DUF177 domain-containing protein</fullName>
    </submittedName>
</protein>
<evidence type="ECO:0000313" key="2">
    <source>
        <dbReference type="Proteomes" id="UP000824107"/>
    </source>
</evidence>
<organism evidence="1 2">
    <name type="scientific">Candidatus Scatocola faecipullorum</name>
    <dbReference type="NCBI Taxonomy" id="2840917"/>
    <lineage>
        <taxon>Bacteria</taxon>
        <taxon>Pseudomonadati</taxon>
        <taxon>Pseudomonadota</taxon>
        <taxon>Alphaproteobacteria</taxon>
        <taxon>Rhodospirillales</taxon>
        <taxon>Rhodospirillaceae</taxon>
        <taxon>Rhodospirillaceae incertae sedis</taxon>
        <taxon>Candidatus Scatocola</taxon>
    </lineage>
</organism>
<reference evidence="1" key="2">
    <citation type="journal article" date="2021" name="PeerJ">
        <title>Extensive microbial diversity within the chicken gut microbiome revealed by metagenomics and culture.</title>
        <authorList>
            <person name="Gilroy R."/>
            <person name="Ravi A."/>
            <person name="Getino M."/>
            <person name="Pursley I."/>
            <person name="Horton D.L."/>
            <person name="Alikhan N.F."/>
            <person name="Baker D."/>
            <person name="Gharbi K."/>
            <person name="Hall N."/>
            <person name="Watson M."/>
            <person name="Adriaenssens E.M."/>
            <person name="Foster-Nyarko E."/>
            <person name="Jarju S."/>
            <person name="Secka A."/>
            <person name="Antonio M."/>
            <person name="Oren A."/>
            <person name="Chaudhuri R.R."/>
            <person name="La Ragione R."/>
            <person name="Hildebrand F."/>
            <person name="Pallen M.J."/>
        </authorList>
    </citation>
    <scope>NUCLEOTIDE SEQUENCE</scope>
    <source>
        <strain evidence="1">ChiW3-316</strain>
    </source>
</reference>
<dbReference type="Proteomes" id="UP000824107">
    <property type="component" value="Unassembled WGS sequence"/>
</dbReference>
<dbReference type="InterPro" id="IPR003772">
    <property type="entry name" value="YceD"/>
</dbReference>